<reference evidence="1" key="1">
    <citation type="submission" date="2019-03" db="EMBL/GenBank/DDBJ databases">
        <authorList>
            <person name="Danneels B."/>
        </authorList>
    </citation>
    <scope>NUCLEOTIDE SEQUENCE</scope>
</reference>
<protein>
    <submittedName>
        <fullName evidence="1">Uncharacterized protein</fullName>
    </submittedName>
</protein>
<dbReference type="AlphaFoldDB" id="A0A484USP7"/>
<sequence length="42" mass="4589">MACNPVRRAGLCNCIRAGLRLHPGLPFVSRCLGVQPRTRARA</sequence>
<dbReference type="EMBL" id="CAADIO010000019">
    <property type="protein sequence ID" value="VFR90078.1"/>
    <property type="molecule type" value="Genomic_DNA"/>
</dbReference>
<organism evidence="1">
    <name type="scientific">plant metagenome</name>
    <dbReference type="NCBI Taxonomy" id="1297885"/>
    <lineage>
        <taxon>unclassified sequences</taxon>
        <taxon>metagenomes</taxon>
        <taxon>organismal metagenomes</taxon>
    </lineage>
</organism>
<evidence type="ECO:0000313" key="1">
    <source>
        <dbReference type="EMBL" id="VFR90078.1"/>
    </source>
</evidence>
<name>A0A484USP7_9ZZZZ</name>
<proteinExistence type="predicted"/>
<accession>A0A484USP7</accession>
<gene>
    <name evidence="1" type="ORF">RAN3_3858</name>
</gene>